<dbReference type="OrthoDB" id="7691805at2759"/>
<reference evidence="2 3" key="1">
    <citation type="submission" date="2014-11" db="EMBL/GenBank/DDBJ databases">
        <authorList>
            <person name="Wibberg Daniel"/>
        </authorList>
    </citation>
    <scope>NUCLEOTIDE SEQUENCE [LARGE SCALE GENOMIC DNA]</scope>
    <source>
        <strain evidence="2">Rhizoctonia solani AG1-IB 7/3/14</strain>
    </source>
</reference>
<dbReference type="EMBL" id="LN679270">
    <property type="protein sequence ID" value="CEL54607.1"/>
    <property type="molecule type" value="Genomic_DNA"/>
</dbReference>
<evidence type="ECO:0000313" key="2">
    <source>
        <dbReference type="EMBL" id="CEL54607.1"/>
    </source>
</evidence>
<sequence length="103" mass="11066">MTPNCQWFATYRPLASPISVQIGNGKQIPAAGIGRIFVTLQNRQGKDTEAVIKEVLHVPNLQANLISVQELVNRGTNVVFQKGSGAILTANQGHGPEIGYANQ</sequence>
<protein>
    <recommendedName>
        <fullName evidence="1">Retrovirus-related Pol polyprotein from transposon TNT 1-94-like beta-barrel domain-containing protein</fullName>
    </recommendedName>
</protein>
<evidence type="ECO:0000259" key="1">
    <source>
        <dbReference type="Pfam" id="PF22936"/>
    </source>
</evidence>
<proteinExistence type="predicted"/>
<organism evidence="2 3">
    <name type="scientific">Thanatephorus cucumeris (strain AG1-IB / isolate 7/3/14)</name>
    <name type="common">Lettuce bottom rot fungus</name>
    <name type="synonym">Rhizoctonia solani</name>
    <dbReference type="NCBI Taxonomy" id="1108050"/>
    <lineage>
        <taxon>Eukaryota</taxon>
        <taxon>Fungi</taxon>
        <taxon>Dikarya</taxon>
        <taxon>Basidiomycota</taxon>
        <taxon>Agaricomycotina</taxon>
        <taxon>Agaricomycetes</taxon>
        <taxon>Cantharellales</taxon>
        <taxon>Ceratobasidiaceae</taxon>
        <taxon>Rhizoctonia</taxon>
        <taxon>Rhizoctonia solani AG-1</taxon>
    </lineage>
</organism>
<evidence type="ECO:0000313" key="3">
    <source>
        <dbReference type="Proteomes" id="UP000059188"/>
    </source>
</evidence>
<feature type="domain" description="Retrovirus-related Pol polyprotein from transposon TNT 1-94-like beta-barrel" evidence="1">
    <location>
        <begin position="1"/>
        <end position="75"/>
    </location>
</feature>
<dbReference type="Proteomes" id="UP000059188">
    <property type="component" value="Unassembled WGS sequence"/>
</dbReference>
<keyword evidence="3" id="KW-1185">Reference proteome</keyword>
<dbReference type="InterPro" id="IPR054722">
    <property type="entry name" value="PolX-like_BBD"/>
</dbReference>
<dbReference type="Pfam" id="PF22936">
    <property type="entry name" value="Pol_BBD"/>
    <property type="match status" value="1"/>
</dbReference>
<dbReference type="AlphaFoldDB" id="A0A0B7FEJ1"/>
<gene>
    <name evidence="2" type="ORF">RSOLAG1IB_11695</name>
</gene>
<name>A0A0B7FEJ1_THACB</name>
<accession>A0A0B7FEJ1</accession>